<evidence type="ECO:0000313" key="1">
    <source>
        <dbReference type="EMBL" id="PWY54231.1"/>
    </source>
</evidence>
<dbReference type="EMBL" id="QHJG01000040">
    <property type="protein sequence ID" value="PWY54231.1"/>
    <property type="molecule type" value="Genomic_DNA"/>
</dbReference>
<accession>A0A317TXP4</accession>
<dbReference type="Proteomes" id="UP000247152">
    <property type="component" value="Unassembled WGS sequence"/>
</dbReference>
<proteinExistence type="predicted"/>
<evidence type="ECO:0000313" key="2">
    <source>
        <dbReference type="Proteomes" id="UP000247152"/>
    </source>
</evidence>
<dbReference type="AlphaFoldDB" id="A0A317TXP4"/>
<reference evidence="1 2" key="1">
    <citation type="submission" date="2018-05" db="EMBL/GenBank/DDBJ databases">
        <title>Legionella qingyii sp.nov., whole genome shotgun sequence.</title>
        <authorList>
            <person name="Wu H."/>
            <person name="Zhu Q."/>
            <person name="Hu C."/>
        </authorList>
    </citation>
    <scope>NUCLEOTIDE SEQUENCE [LARGE SCALE GENOMIC DNA]</scope>
    <source>
        <strain evidence="1 2">HEB18</strain>
    </source>
</reference>
<sequence>MALLKNREIKAITQVSRYLRRLTFTNLFNAVVTINFYYGRGVKITKPTVIKKGMAEDEI</sequence>
<protein>
    <submittedName>
        <fullName evidence="1">Uncharacterized protein</fullName>
    </submittedName>
</protein>
<organism evidence="1 2">
    <name type="scientific">Legionella qingyii</name>
    <dbReference type="NCBI Taxonomy" id="2184757"/>
    <lineage>
        <taxon>Bacteria</taxon>
        <taxon>Pseudomonadati</taxon>
        <taxon>Pseudomonadota</taxon>
        <taxon>Gammaproteobacteria</taxon>
        <taxon>Legionellales</taxon>
        <taxon>Legionellaceae</taxon>
        <taxon>Legionella</taxon>
    </lineage>
</organism>
<name>A0A317TXP4_9GAMM</name>
<comment type="caution">
    <text evidence="1">The sequence shown here is derived from an EMBL/GenBank/DDBJ whole genome shotgun (WGS) entry which is preliminary data.</text>
</comment>
<gene>
    <name evidence="1" type="ORF">DGG96_18065</name>
</gene>